<keyword evidence="1" id="KW-0472">Membrane</keyword>
<dbReference type="RefSeq" id="WP_151000657.1">
    <property type="nucleotide sequence ID" value="NZ_VZZK01000012.1"/>
</dbReference>
<reference evidence="2 3" key="1">
    <citation type="submission" date="2019-09" db="EMBL/GenBank/DDBJ databases">
        <title>YIM 48816 draft genome.</title>
        <authorList>
            <person name="Jiang L."/>
        </authorList>
    </citation>
    <scope>NUCLEOTIDE SEQUENCE [LARGE SCALE GENOMIC DNA]</scope>
    <source>
        <strain evidence="2 3">YIM 48816</strain>
    </source>
</reference>
<dbReference type="Proteomes" id="UP000474159">
    <property type="component" value="Unassembled WGS sequence"/>
</dbReference>
<feature type="transmembrane region" description="Helical" evidence="1">
    <location>
        <begin position="148"/>
        <end position="168"/>
    </location>
</feature>
<dbReference type="EMBL" id="VZZK01000012">
    <property type="protein sequence ID" value="KAB1078742.1"/>
    <property type="molecule type" value="Genomic_DNA"/>
</dbReference>
<feature type="transmembrane region" description="Helical" evidence="1">
    <location>
        <begin position="78"/>
        <end position="97"/>
    </location>
</feature>
<dbReference type="AlphaFoldDB" id="A0A6L3T1N6"/>
<accession>A0A6L3T1N6</accession>
<gene>
    <name evidence="2" type="ORF">F6X53_13745</name>
</gene>
<evidence type="ECO:0000313" key="3">
    <source>
        <dbReference type="Proteomes" id="UP000474159"/>
    </source>
</evidence>
<evidence type="ECO:0000256" key="1">
    <source>
        <dbReference type="SAM" id="Phobius"/>
    </source>
</evidence>
<feature type="transmembrane region" description="Helical" evidence="1">
    <location>
        <begin position="25"/>
        <end position="42"/>
    </location>
</feature>
<organism evidence="2 3">
    <name type="scientific">Methylobacterium soli</name>
    <dbReference type="NCBI Taxonomy" id="553447"/>
    <lineage>
        <taxon>Bacteria</taxon>
        <taxon>Pseudomonadati</taxon>
        <taxon>Pseudomonadota</taxon>
        <taxon>Alphaproteobacteria</taxon>
        <taxon>Hyphomicrobiales</taxon>
        <taxon>Methylobacteriaceae</taxon>
        <taxon>Methylobacterium</taxon>
    </lineage>
</organism>
<evidence type="ECO:0008006" key="4">
    <source>
        <dbReference type="Google" id="ProtNLM"/>
    </source>
</evidence>
<protein>
    <recommendedName>
        <fullName evidence="4">Ceramidase</fullName>
    </recommendedName>
</protein>
<feature type="transmembrane region" description="Helical" evidence="1">
    <location>
        <begin position="54"/>
        <end position="72"/>
    </location>
</feature>
<proteinExistence type="predicted"/>
<comment type="caution">
    <text evidence="2">The sequence shown here is derived from an EMBL/GenBank/DDBJ whole genome shotgun (WGS) entry which is preliminary data.</text>
</comment>
<dbReference type="OrthoDB" id="277121at2"/>
<feature type="transmembrane region" description="Helical" evidence="1">
    <location>
        <begin position="109"/>
        <end position="128"/>
    </location>
</feature>
<sequence length="239" mass="24940">MDAAWLEPIRAYCERTGSGFWGEPLNAVSNGAFLIAAAAAALRERRGPMRDPAARALSALVLIVGIGSFLFHTLALRWAMLADVIPIALFIYAYFLLAMRRFLGLGPAGALGATLAFAAFGAGLAPLLDAATGLSSADLSNGSIDYLPAVLALVGVTGALLIPPQGCALGPARREAGRRLLAIAGLFLASLACRTLDRALCAGWPTGTHFLWHALNAGVLYGLIETARRFRERAGGPIG</sequence>
<keyword evidence="1" id="KW-0812">Transmembrane</keyword>
<keyword evidence="3" id="KW-1185">Reference proteome</keyword>
<name>A0A6L3T1N6_9HYPH</name>
<keyword evidence="1" id="KW-1133">Transmembrane helix</keyword>
<evidence type="ECO:0000313" key="2">
    <source>
        <dbReference type="EMBL" id="KAB1078742.1"/>
    </source>
</evidence>